<keyword evidence="2" id="KW-1185">Reference proteome</keyword>
<organism evidence="1 2">
    <name type="scientific">Pedococcus aerophilus</name>
    <dbReference type="NCBI Taxonomy" id="436356"/>
    <lineage>
        <taxon>Bacteria</taxon>
        <taxon>Bacillati</taxon>
        <taxon>Actinomycetota</taxon>
        <taxon>Actinomycetes</taxon>
        <taxon>Micrococcales</taxon>
        <taxon>Intrasporangiaceae</taxon>
        <taxon>Pedococcus</taxon>
    </lineage>
</organism>
<accession>A0ABN3ULR5</accession>
<evidence type="ECO:0000313" key="2">
    <source>
        <dbReference type="Proteomes" id="UP001501326"/>
    </source>
</evidence>
<proteinExistence type="predicted"/>
<sequence>MPSFIPDRESIPVYTHIRANDPRYTHLPLVKPHPDGTLEVVRGDASVRERLMARPETQDLFSRHRVGKVYFVAENRRGGLWFGPTGRSRIAVGMLEYHLYTAPIPLKQDLSWARSLSHLRAMLLEQVAKLDELAADGWEVVPSGESYRLLDTQRPADDLEVDELL</sequence>
<dbReference type="EMBL" id="BAAARN010000001">
    <property type="protein sequence ID" value="GAA2735276.1"/>
    <property type="molecule type" value="Genomic_DNA"/>
</dbReference>
<gene>
    <name evidence="1" type="ORF">GCM10009867_17230</name>
</gene>
<name>A0ABN3ULR5_9MICO</name>
<reference evidence="1 2" key="1">
    <citation type="journal article" date="2019" name="Int. J. Syst. Evol. Microbiol.">
        <title>The Global Catalogue of Microorganisms (GCM) 10K type strain sequencing project: providing services to taxonomists for standard genome sequencing and annotation.</title>
        <authorList>
            <consortium name="The Broad Institute Genomics Platform"/>
            <consortium name="The Broad Institute Genome Sequencing Center for Infectious Disease"/>
            <person name="Wu L."/>
            <person name="Ma J."/>
        </authorList>
    </citation>
    <scope>NUCLEOTIDE SEQUENCE [LARGE SCALE GENOMIC DNA]</scope>
    <source>
        <strain evidence="1 2">JCM 16378</strain>
    </source>
</reference>
<protein>
    <submittedName>
        <fullName evidence="1">Uncharacterized protein</fullName>
    </submittedName>
</protein>
<dbReference type="RefSeq" id="WP_344192160.1">
    <property type="nucleotide sequence ID" value="NZ_BAAARN010000001.1"/>
</dbReference>
<dbReference type="Proteomes" id="UP001501326">
    <property type="component" value="Unassembled WGS sequence"/>
</dbReference>
<comment type="caution">
    <text evidence="1">The sequence shown here is derived from an EMBL/GenBank/DDBJ whole genome shotgun (WGS) entry which is preliminary data.</text>
</comment>
<evidence type="ECO:0000313" key="1">
    <source>
        <dbReference type="EMBL" id="GAA2735276.1"/>
    </source>
</evidence>